<gene>
    <name evidence="1" type="ORF">BRARA_E02950</name>
</gene>
<evidence type="ECO:0000313" key="2">
    <source>
        <dbReference type="Proteomes" id="UP000264353"/>
    </source>
</evidence>
<organism evidence="1 2">
    <name type="scientific">Brassica campestris</name>
    <name type="common">Field mustard</name>
    <dbReference type="NCBI Taxonomy" id="3711"/>
    <lineage>
        <taxon>Eukaryota</taxon>
        <taxon>Viridiplantae</taxon>
        <taxon>Streptophyta</taxon>
        <taxon>Embryophyta</taxon>
        <taxon>Tracheophyta</taxon>
        <taxon>Spermatophyta</taxon>
        <taxon>Magnoliopsida</taxon>
        <taxon>eudicotyledons</taxon>
        <taxon>Gunneridae</taxon>
        <taxon>Pentapetalae</taxon>
        <taxon>rosids</taxon>
        <taxon>malvids</taxon>
        <taxon>Brassicales</taxon>
        <taxon>Brassicaceae</taxon>
        <taxon>Brassiceae</taxon>
        <taxon>Brassica</taxon>
    </lineage>
</organism>
<name>A0A397ZKY2_BRACM</name>
<feature type="non-terminal residue" evidence="1">
    <location>
        <position position="183"/>
    </location>
</feature>
<dbReference type="AlphaFoldDB" id="A0A397ZKY2"/>
<dbReference type="EMBL" id="CM010632">
    <property type="protein sequence ID" value="RID63990.1"/>
    <property type="molecule type" value="Genomic_DNA"/>
</dbReference>
<evidence type="ECO:0000313" key="1">
    <source>
        <dbReference type="EMBL" id="RID63990.1"/>
    </source>
</evidence>
<reference evidence="1 2" key="1">
    <citation type="submission" date="2018-06" db="EMBL/GenBank/DDBJ databases">
        <title>WGS assembly of Brassica rapa FPsc.</title>
        <authorList>
            <person name="Bowman J."/>
            <person name="Kohchi T."/>
            <person name="Yamato K."/>
            <person name="Jenkins J."/>
            <person name="Shu S."/>
            <person name="Ishizaki K."/>
            <person name="Yamaoka S."/>
            <person name="Nishihama R."/>
            <person name="Nakamura Y."/>
            <person name="Berger F."/>
            <person name="Adam C."/>
            <person name="Aki S."/>
            <person name="Althoff F."/>
            <person name="Araki T."/>
            <person name="Arteaga-Vazquez M."/>
            <person name="Balasubrmanian S."/>
            <person name="Bauer D."/>
            <person name="Boehm C."/>
            <person name="Briginshaw L."/>
            <person name="Caballero-Perez J."/>
            <person name="Catarino B."/>
            <person name="Chen F."/>
            <person name="Chiyoda S."/>
            <person name="Chovatia M."/>
            <person name="Davies K."/>
            <person name="Delmans M."/>
            <person name="Demura T."/>
            <person name="Dierschke T."/>
            <person name="Dolan L."/>
            <person name="Dorantes-Acosta A."/>
            <person name="Eklund D."/>
            <person name="Florent S."/>
            <person name="Flores-Sandoval E."/>
            <person name="Fujiyama A."/>
            <person name="Fukuzawa H."/>
            <person name="Galik B."/>
            <person name="Grimanelli D."/>
            <person name="Grimwood J."/>
            <person name="Grossniklaus U."/>
            <person name="Hamada T."/>
            <person name="Haseloff J."/>
            <person name="Hetherington A."/>
            <person name="Higo A."/>
            <person name="Hirakawa Y."/>
            <person name="Hundley H."/>
            <person name="Ikeda Y."/>
            <person name="Inoue K."/>
            <person name="Inoue S."/>
            <person name="Ishida S."/>
            <person name="Jia Q."/>
            <person name="Kakita M."/>
            <person name="Kanazawa T."/>
            <person name="Kawai Y."/>
            <person name="Kawashima T."/>
            <person name="Kennedy M."/>
            <person name="Kinose K."/>
            <person name="Kinoshita T."/>
            <person name="Kohara Y."/>
            <person name="Koide E."/>
            <person name="Komatsu K."/>
            <person name="Kopischke S."/>
            <person name="Kubo M."/>
            <person name="Kyozuka J."/>
            <person name="Lagercrantz U."/>
            <person name="Lin S."/>
            <person name="Lindquist E."/>
            <person name="Lipzen A."/>
            <person name="Lu C."/>
            <person name="Luna E."/>
            <person name="Martienssen R."/>
            <person name="Minamino N."/>
            <person name="Mizutani M."/>
            <person name="Mizutani M."/>
            <person name="Mochizuki N."/>
            <person name="Monte I."/>
            <person name="Mosher R."/>
            <person name="Nagasaki H."/>
            <person name="Nakagami H."/>
            <person name="Naramoto S."/>
            <person name="Nishitani K."/>
            <person name="Ohtani M."/>
            <person name="Okamoto T."/>
            <person name="Okumura M."/>
            <person name="Phillips J."/>
            <person name="Pollak B."/>
            <person name="Reinders A."/>
            <person name="Roevekamp M."/>
            <person name="Sano R."/>
            <person name="Sawa S."/>
            <person name="Schmid M."/>
            <person name="Shirakawa M."/>
            <person name="Solano R."/>
            <person name="Spunde A."/>
            <person name="Suetsugu N."/>
            <person name="Sugano S."/>
            <person name="Sugiyama A."/>
            <person name="Sun R."/>
            <person name="Suzuki Y."/>
            <person name="Takenaka M."/>
            <person name="Takezawa D."/>
            <person name="Tomogane H."/>
            <person name="Tsuzuki M."/>
            <person name="Ueda T."/>
            <person name="Umeda M."/>
            <person name="Ward J."/>
            <person name="Watanabe Y."/>
            <person name="Yazaki K."/>
            <person name="Yokoyama R."/>
            <person name="Yoshitake Y."/>
            <person name="Yotsui I."/>
            <person name="Zachgo S."/>
            <person name="Schmutz J."/>
        </authorList>
    </citation>
    <scope>NUCLEOTIDE SEQUENCE [LARGE SCALE GENOMIC DNA]</scope>
    <source>
        <strain evidence="2">cv. B-3</strain>
    </source>
</reference>
<dbReference type="Proteomes" id="UP000264353">
    <property type="component" value="Chromosome A5"/>
</dbReference>
<sequence>MRTVVVRFADADAAAAADADADYCSFRRRRKLRSTLTLPQEVDFWVVRLTDAAAIFRARRRDRERARRRDRERARRWVCVRDRERARSRWVCVRDRERARSRCVETERARDASRRRELEMRRRWRESSRCVYGGQERARVASMEESSCGCVVRNGDRERWSCVEMEIERDTRAASNFSQRCSS</sequence>
<protein>
    <submittedName>
        <fullName evidence="1">Uncharacterized protein</fullName>
    </submittedName>
</protein>
<proteinExistence type="predicted"/>
<accession>A0A397ZKY2</accession>